<comment type="function">
    <text evidence="9">Probably acts as a heme chaperone, transferring heme to an unknown acceptor. Binds one molecule of heme per monomer, possibly covalently. Binds 1 [4Fe-4S] cluster. The cluster is coordinated with 3 cysteines and an exchangeable S-adenosyl-L-methionine.</text>
</comment>
<dbReference type="PROSITE" id="PS51918">
    <property type="entry name" value="RADICAL_SAM"/>
    <property type="match status" value="1"/>
</dbReference>
<sequence length="399" mass="44375">MSSNCAESAEPANGVPPLHRWTPSALYIHIPFCTNKCFYCDFNSYVAAGQPIDAYLDALENEMRLTVAELSPTAIDTVFVGGGTPTVLTPSQMSRFLEAVRRHFPLAADAEFTMEANPGTTDMEKLAAMRDGGVNRISFGAQTFDNGLLERIGRIHAAQDVVQSIANAKAAGFANLSIDLMFGLPNQTLAQLQDSVNKALELDLPHYSLYGLKVEENTLFYRLYQRDELPLPEEEEEVAMYEYLIERLSGAGYRHYEISNFARPGSESRHNTVYWHNEPYYGLGAGAHGYALGQRHVNIKGVQPYIDAANRQLPRLERSGVSAEEAMGDFMMVGLRLREGVTQAAFAKQFDGADLERIYGRELARLVDQGLLERTERERGYRLTPRGVLLGNEVFGAFV</sequence>
<dbReference type="InterPro" id="IPR010723">
    <property type="entry name" value="HemN_C"/>
</dbReference>
<evidence type="ECO:0000256" key="9">
    <source>
        <dbReference type="RuleBase" id="RU364116"/>
    </source>
</evidence>
<accession>A0ABW2F7U7</accession>
<keyword evidence="5 9" id="KW-0479">Metal-binding</keyword>
<dbReference type="Pfam" id="PF06969">
    <property type="entry name" value="HemN_C"/>
    <property type="match status" value="1"/>
</dbReference>
<dbReference type="InterPro" id="IPR013785">
    <property type="entry name" value="Aldolase_TIM"/>
</dbReference>
<evidence type="ECO:0000259" key="10">
    <source>
        <dbReference type="PROSITE" id="PS51918"/>
    </source>
</evidence>
<dbReference type="SFLD" id="SFLDS00029">
    <property type="entry name" value="Radical_SAM"/>
    <property type="match status" value="2"/>
</dbReference>
<dbReference type="InterPro" id="IPR006638">
    <property type="entry name" value="Elp3/MiaA/NifB-like_rSAM"/>
</dbReference>
<dbReference type="InterPro" id="IPR034505">
    <property type="entry name" value="Coproporphyrinogen-III_oxidase"/>
</dbReference>
<gene>
    <name evidence="11" type="primary">hemW</name>
    <name evidence="11" type="ORF">ACFQMJ_12025</name>
</gene>
<keyword evidence="8 9" id="KW-0143">Chaperone</keyword>
<dbReference type="InterPro" id="IPR004559">
    <property type="entry name" value="HemW-like"/>
</dbReference>
<name>A0ABW2F7U7_9BACL</name>
<dbReference type="Proteomes" id="UP001596378">
    <property type="component" value="Unassembled WGS sequence"/>
</dbReference>
<dbReference type="EMBL" id="JBHTAI010000006">
    <property type="protein sequence ID" value="MFC7149255.1"/>
    <property type="molecule type" value="Genomic_DNA"/>
</dbReference>
<dbReference type="Pfam" id="PF04055">
    <property type="entry name" value="Radical_SAM"/>
    <property type="match status" value="1"/>
</dbReference>
<dbReference type="SUPFAM" id="SSF102114">
    <property type="entry name" value="Radical SAM enzymes"/>
    <property type="match status" value="1"/>
</dbReference>
<keyword evidence="3 9" id="KW-0349">Heme</keyword>
<keyword evidence="9" id="KW-0004">4Fe-4S</keyword>
<evidence type="ECO:0000313" key="12">
    <source>
        <dbReference type="Proteomes" id="UP001596378"/>
    </source>
</evidence>
<comment type="similarity">
    <text evidence="1">Belongs to the anaerobic coproporphyrinogen-III oxidase family. HemW subfamily.</text>
</comment>
<dbReference type="SFLD" id="SFLDG01082">
    <property type="entry name" value="B12-binding_domain_containing"/>
    <property type="match status" value="1"/>
</dbReference>
<dbReference type="NCBIfam" id="TIGR00539">
    <property type="entry name" value="hemN_rel"/>
    <property type="match status" value="1"/>
</dbReference>
<keyword evidence="9" id="KW-0963">Cytoplasm</keyword>
<dbReference type="InterPro" id="IPR058240">
    <property type="entry name" value="rSAM_sf"/>
</dbReference>
<evidence type="ECO:0000256" key="8">
    <source>
        <dbReference type="ARBA" id="ARBA00023186"/>
    </source>
</evidence>
<evidence type="ECO:0000256" key="1">
    <source>
        <dbReference type="ARBA" id="ARBA00006100"/>
    </source>
</evidence>
<protein>
    <recommendedName>
        <fullName evidence="2 9">Heme chaperone HemW</fullName>
    </recommendedName>
</protein>
<evidence type="ECO:0000313" key="11">
    <source>
        <dbReference type="EMBL" id="MFC7149255.1"/>
    </source>
</evidence>
<reference evidence="12" key="1">
    <citation type="journal article" date="2019" name="Int. J. Syst. Evol. Microbiol.">
        <title>The Global Catalogue of Microorganisms (GCM) 10K type strain sequencing project: providing services to taxonomists for standard genome sequencing and annotation.</title>
        <authorList>
            <consortium name="The Broad Institute Genomics Platform"/>
            <consortium name="The Broad Institute Genome Sequencing Center for Infectious Disease"/>
            <person name="Wu L."/>
            <person name="Ma J."/>
        </authorList>
    </citation>
    <scope>NUCLEOTIDE SEQUENCE [LARGE SCALE GENOMIC DNA]</scope>
    <source>
        <strain evidence="12">KCTC 12907</strain>
    </source>
</reference>
<keyword evidence="7 9" id="KW-0411">Iron-sulfur</keyword>
<dbReference type="RefSeq" id="WP_378054292.1">
    <property type="nucleotide sequence ID" value="NZ_JBHMDN010000079.1"/>
</dbReference>
<dbReference type="PANTHER" id="PTHR13932">
    <property type="entry name" value="COPROPORPHYRINIGEN III OXIDASE"/>
    <property type="match status" value="1"/>
</dbReference>
<dbReference type="PANTHER" id="PTHR13932:SF5">
    <property type="entry name" value="RADICAL S-ADENOSYL METHIONINE DOMAIN-CONTAINING PROTEIN 1, MITOCHONDRIAL"/>
    <property type="match status" value="1"/>
</dbReference>
<comment type="subcellular location">
    <subcellularLocation>
        <location evidence="9">Cytoplasm</location>
    </subcellularLocation>
</comment>
<evidence type="ECO:0000256" key="7">
    <source>
        <dbReference type="ARBA" id="ARBA00023014"/>
    </source>
</evidence>
<dbReference type="SFLD" id="SFLDG01065">
    <property type="entry name" value="anaerobic_coproporphyrinogen-I"/>
    <property type="match status" value="2"/>
</dbReference>
<feature type="domain" description="Radical SAM core" evidence="10">
    <location>
        <begin position="18"/>
        <end position="254"/>
    </location>
</feature>
<keyword evidence="4 9" id="KW-0949">S-adenosyl-L-methionine</keyword>
<evidence type="ECO:0000256" key="4">
    <source>
        <dbReference type="ARBA" id="ARBA00022691"/>
    </source>
</evidence>
<dbReference type="SFLD" id="SFLDF00288">
    <property type="entry name" value="HemN-like__clustered_with_nucl"/>
    <property type="match status" value="1"/>
</dbReference>
<dbReference type="SMART" id="SM00729">
    <property type="entry name" value="Elp3"/>
    <property type="match status" value="1"/>
</dbReference>
<evidence type="ECO:0000256" key="5">
    <source>
        <dbReference type="ARBA" id="ARBA00022723"/>
    </source>
</evidence>
<evidence type="ECO:0000256" key="2">
    <source>
        <dbReference type="ARBA" id="ARBA00017228"/>
    </source>
</evidence>
<dbReference type="InterPro" id="IPR007197">
    <property type="entry name" value="rSAM"/>
</dbReference>
<comment type="caution">
    <text evidence="11">The sequence shown here is derived from an EMBL/GenBank/DDBJ whole genome shotgun (WGS) entry which is preliminary data.</text>
</comment>
<keyword evidence="6 9" id="KW-0408">Iron</keyword>
<keyword evidence="12" id="KW-1185">Reference proteome</keyword>
<organism evidence="11 12">
    <name type="scientific">Cohnella cellulosilytica</name>
    <dbReference type="NCBI Taxonomy" id="986710"/>
    <lineage>
        <taxon>Bacteria</taxon>
        <taxon>Bacillati</taxon>
        <taxon>Bacillota</taxon>
        <taxon>Bacilli</taxon>
        <taxon>Bacillales</taxon>
        <taxon>Paenibacillaceae</taxon>
        <taxon>Cohnella</taxon>
    </lineage>
</organism>
<evidence type="ECO:0000256" key="3">
    <source>
        <dbReference type="ARBA" id="ARBA00022617"/>
    </source>
</evidence>
<evidence type="ECO:0000256" key="6">
    <source>
        <dbReference type="ARBA" id="ARBA00023004"/>
    </source>
</evidence>
<proteinExistence type="inferred from homology"/>
<dbReference type="CDD" id="cd01335">
    <property type="entry name" value="Radical_SAM"/>
    <property type="match status" value="1"/>
</dbReference>
<dbReference type="SFLD" id="SFLDF00562">
    <property type="entry name" value="HemN-like__clustered_with_heat"/>
    <property type="match status" value="1"/>
</dbReference>
<dbReference type="Gene3D" id="3.20.20.70">
    <property type="entry name" value="Aldolase class I"/>
    <property type="match status" value="1"/>
</dbReference>